<protein>
    <recommendedName>
        <fullName evidence="7">DNA methylase N-4/N-6 domain-containing protein</fullName>
    </recommendedName>
</protein>
<dbReference type="InterPro" id="IPR007560">
    <property type="entry name" value="Restrct_endonuc_IV_Mrr"/>
</dbReference>
<dbReference type="GO" id="GO:0009307">
    <property type="term" value="P:DNA restriction-modification system"/>
    <property type="evidence" value="ECO:0007669"/>
    <property type="project" value="InterPro"/>
</dbReference>
<dbReference type="Gene3D" id="3.40.50.150">
    <property type="entry name" value="Vaccinia Virus protein VP39"/>
    <property type="match status" value="1"/>
</dbReference>
<gene>
    <name evidence="6" type="ORF">LCGC14_0303010</name>
</gene>
<feature type="domain" description="DNA methylase N-4/N-6" evidence="4">
    <location>
        <begin position="22"/>
        <end position="325"/>
    </location>
</feature>
<dbReference type="CDD" id="cd02440">
    <property type="entry name" value="AdoMet_MTases"/>
    <property type="match status" value="1"/>
</dbReference>
<dbReference type="InterPro" id="IPR002052">
    <property type="entry name" value="DNA_methylase_N6_adenine_CS"/>
</dbReference>
<dbReference type="GO" id="GO:0008170">
    <property type="term" value="F:N-methyltransferase activity"/>
    <property type="evidence" value="ECO:0007669"/>
    <property type="project" value="InterPro"/>
</dbReference>
<dbReference type="AlphaFoldDB" id="A0A0F9TPP0"/>
<evidence type="ECO:0000256" key="3">
    <source>
        <dbReference type="ARBA" id="ARBA00022679"/>
    </source>
</evidence>
<reference evidence="6" key="1">
    <citation type="journal article" date="2015" name="Nature">
        <title>Complex archaea that bridge the gap between prokaryotes and eukaryotes.</title>
        <authorList>
            <person name="Spang A."/>
            <person name="Saw J.H."/>
            <person name="Jorgensen S.L."/>
            <person name="Zaremba-Niedzwiedzka K."/>
            <person name="Martijn J."/>
            <person name="Lind A.E."/>
            <person name="van Eijk R."/>
            <person name="Schleper C."/>
            <person name="Guy L."/>
            <person name="Ettema T.J."/>
        </authorList>
    </citation>
    <scope>NUCLEOTIDE SEQUENCE</scope>
</reference>
<dbReference type="PROSITE" id="PS00092">
    <property type="entry name" value="N6_MTASE"/>
    <property type="match status" value="1"/>
</dbReference>
<keyword evidence="3" id="KW-0808">Transferase</keyword>
<keyword evidence="2" id="KW-0489">Methyltransferase</keyword>
<comment type="caution">
    <text evidence="6">The sequence shown here is derived from an EMBL/GenBank/DDBJ whole genome shotgun (WGS) entry which is preliminary data.</text>
</comment>
<feature type="domain" description="Restriction endonuclease type IV Mrr" evidence="5">
    <location>
        <begin position="348"/>
        <end position="424"/>
    </location>
</feature>
<dbReference type="SUPFAM" id="SSF53335">
    <property type="entry name" value="S-adenosyl-L-methionine-dependent methyltransferases"/>
    <property type="match status" value="1"/>
</dbReference>
<dbReference type="Pfam" id="PF04471">
    <property type="entry name" value="Mrr_cat"/>
    <property type="match status" value="1"/>
</dbReference>
<dbReference type="GO" id="GO:0032259">
    <property type="term" value="P:methylation"/>
    <property type="evidence" value="ECO:0007669"/>
    <property type="project" value="UniProtKB-KW"/>
</dbReference>
<evidence type="ECO:0000256" key="1">
    <source>
        <dbReference type="ARBA" id="ARBA00006594"/>
    </source>
</evidence>
<name>A0A0F9TPP0_9ZZZZ</name>
<dbReference type="Pfam" id="PF01555">
    <property type="entry name" value="N6_N4_Mtase"/>
    <property type="match status" value="1"/>
</dbReference>
<evidence type="ECO:0008006" key="7">
    <source>
        <dbReference type="Google" id="ProtNLM"/>
    </source>
</evidence>
<organism evidence="6">
    <name type="scientific">marine sediment metagenome</name>
    <dbReference type="NCBI Taxonomy" id="412755"/>
    <lineage>
        <taxon>unclassified sequences</taxon>
        <taxon>metagenomes</taxon>
        <taxon>ecological metagenomes</taxon>
    </lineage>
</organism>
<dbReference type="EMBL" id="LAZR01000191">
    <property type="protein sequence ID" value="KKN83035.1"/>
    <property type="molecule type" value="Genomic_DNA"/>
</dbReference>
<comment type="similarity">
    <text evidence="1">Belongs to the N(4)/N(6)-methyltransferase family.</text>
</comment>
<accession>A0A0F9TPP0</accession>
<evidence type="ECO:0000259" key="5">
    <source>
        <dbReference type="Pfam" id="PF04471"/>
    </source>
</evidence>
<dbReference type="GO" id="GO:0004519">
    <property type="term" value="F:endonuclease activity"/>
    <property type="evidence" value="ECO:0007669"/>
    <property type="project" value="InterPro"/>
</dbReference>
<dbReference type="GO" id="GO:0003677">
    <property type="term" value="F:DNA binding"/>
    <property type="evidence" value="ECO:0007669"/>
    <property type="project" value="InterPro"/>
</dbReference>
<dbReference type="InterPro" id="IPR001091">
    <property type="entry name" value="RM_Methyltransferase"/>
</dbReference>
<dbReference type="PRINTS" id="PR00508">
    <property type="entry name" value="S21N4MTFRASE"/>
</dbReference>
<proteinExistence type="inferred from homology"/>
<sequence length="476" mass="54706">MNNVLYCGDNLKHLKTLETDSVDLVYIDPPFFSNKQYATIWGDGAEIRQFDDRWIKGESGKYSKDINKYLNWMEPRIKEIYRVLKPTGSFYLHCDDSAVHYLKMLCDDIFGMNRFVNQIQWKRSNAKVSSTKYVDATDYILLYSKNDTYTYNPQYTPLPESIIQSNYTGIEEETGRRYRVAPLENRGDKISELNFPDRGTVKARDTFGFKWTQATLDERLAKNPHLIYWSKNGIANYKVYLDDHKGQSMTNIWTDINNVSSNSSERIGYPTQKPEALLERIIKTSSNEEDIVLDCFGGGGTTMAVAQRLNRQFIGMEVSPTACRLQAERLGLNIQDIIGMPLEVEDIAKLDGWEFQNYVIHLLDAENKKNIKVHERGPDGGIDGRYYEVGIEVKKFKAGRPELDKFHSIMVMKGEKEGIFIALAFSADFRGKVALLKREHGIKVHCFTLEDIIKKKHVATLVDIRSRSGIGKFFEN</sequence>
<evidence type="ECO:0000313" key="6">
    <source>
        <dbReference type="EMBL" id="KKN83035.1"/>
    </source>
</evidence>
<dbReference type="InterPro" id="IPR002941">
    <property type="entry name" value="DNA_methylase_N4/N6"/>
</dbReference>
<evidence type="ECO:0000256" key="2">
    <source>
        <dbReference type="ARBA" id="ARBA00022603"/>
    </source>
</evidence>
<dbReference type="InterPro" id="IPR029063">
    <property type="entry name" value="SAM-dependent_MTases_sf"/>
</dbReference>
<evidence type="ECO:0000259" key="4">
    <source>
        <dbReference type="Pfam" id="PF01555"/>
    </source>
</evidence>